<evidence type="ECO:0000256" key="1">
    <source>
        <dbReference type="ARBA" id="ARBA00006484"/>
    </source>
</evidence>
<dbReference type="FunFam" id="3.40.50.720:FF:000084">
    <property type="entry name" value="Short-chain dehydrogenase reductase"/>
    <property type="match status" value="1"/>
</dbReference>
<evidence type="ECO:0000313" key="3">
    <source>
        <dbReference type="EMBL" id="ROO85738.1"/>
    </source>
</evidence>
<name>A0A3N1CYB8_9ACTN</name>
<dbReference type="AlphaFoldDB" id="A0A3N1CYB8"/>
<dbReference type="InterPro" id="IPR036291">
    <property type="entry name" value="NAD(P)-bd_dom_sf"/>
</dbReference>
<dbReference type="PRINTS" id="PR00081">
    <property type="entry name" value="GDHRDH"/>
</dbReference>
<keyword evidence="4" id="KW-1185">Reference proteome</keyword>
<keyword evidence="2" id="KW-0560">Oxidoreductase</keyword>
<proteinExistence type="inferred from homology"/>
<dbReference type="InterPro" id="IPR020904">
    <property type="entry name" value="Sc_DH/Rdtase_CS"/>
</dbReference>
<dbReference type="EMBL" id="RJKE01000001">
    <property type="protein sequence ID" value="ROO85738.1"/>
    <property type="molecule type" value="Genomic_DNA"/>
</dbReference>
<organism evidence="3 4">
    <name type="scientific">Actinocorallia herbida</name>
    <dbReference type="NCBI Taxonomy" id="58109"/>
    <lineage>
        <taxon>Bacteria</taxon>
        <taxon>Bacillati</taxon>
        <taxon>Actinomycetota</taxon>
        <taxon>Actinomycetes</taxon>
        <taxon>Streptosporangiales</taxon>
        <taxon>Thermomonosporaceae</taxon>
        <taxon>Actinocorallia</taxon>
    </lineage>
</organism>
<evidence type="ECO:0000313" key="4">
    <source>
        <dbReference type="Proteomes" id="UP000272400"/>
    </source>
</evidence>
<dbReference type="SUPFAM" id="SSF51735">
    <property type="entry name" value="NAD(P)-binding Rossmann-fold domains"/>
    <property type="match status" value="1"/>
</dbReference>
<dbReference type="InterPro" id="IPR002347">
    <property type="entry name" value="SDR_fam"/>
</dbReference>
<gene>
    <name evidence="3" type="ORF">EDD29_3287</name>
</gene>
<sequence>MGKLDGKVAIITGAGSGMGRASALLFAREGAKVVCADVSGHEESAAAEIGENAVAVRCDVARTDDVKRMIDTAVRRFGKLDVVFNNAGFSGPHQPLDETDDDFMDSLYAVNLKGVFLGIKYAIPALRANGGGSIVNTASAMGIVGRKGLAAYGAAKGGVVALTMAAALDYAEDNIRVNAICPGMVFTGLAGANPDNRAAAPEVALPFPMKRFGTPDEIASAALFLAGDDSSFVTGVALPVDGGYLAE</sequence>
<comment type="caution">
    <text evidence="3">The sequence shown here is derived from an EMBL/GenBank/DDBJ whole genome shotgun (WGS) entry which is preliminary data.</text>
</comment>
<dbReference type="CDD" id="cd05233">
    <property type="entry name" value="SDR_c"/>
    <property type="match status" value="1"/>
</dbReference>
<dbReference type="PRINTS" id="PR00080">
    <property type="entry name" value="SDRFAMILY"/>
</dbReference>
<dbReference type="OrthoDB" id="3566316at2"/>
<dbReference type="GO" id="GO:0016491">
    <property type="term" value="F:oxidoreductase activity"/>
    <property type="evidence" value="ECO:0007669"/>
    <property type="project" value="UniProtKB-KW"/>
</dbReference>
<dbReference type="PANTHER" id="PTHR24321:SF8">
    <property type="entry name" value="ESTRADIOL 17-BETA-DEHYDROGENASE 8-RELATED"/>
    <property type="match status" value="1"/>
</dbReference>
<dbReference type="PROSITE" id="PS00061">
    <property type="entry name" value="ADH_SHORT"/>
    <property type="match status" value="1"/>
</dbReference>
<dbReference type="NCBIfam" id="NF005559">
    <property type="entry name" value="PRK07231.1"/>
    <property type="match status" value="1"/>
</dbReference>
<dbReference type="PANTHER" id="PTHR24321">
    <property type="entry name" value="DEHYDROGENASES, SHORT CHAIN"/>
    <property type="match status" value="1"/>
</dbReference>
<comment type="similarity">
    <text evidence="1">Belongs to the short-chain dehydrogenases/reductases (SDR) family.</text>
</comment>
<evidence type="ECO:0000256" key="2">
    <source>
        <dbReference type="ARBA" id="ARBA00023002"/>
    </source>
</evidence>
<dbReference type="Gene3D" id="3.40.50.720">
    <property type="entry name" value="NAD(P)-binding Rossmann-like Domain"/>
    <property type="match status" value="1"/>
</dbReference>
<dbReference type="Pfam" id="PF13561">
    <property type="entry name" value="adh_short_C2"/>
    <property type="match status" value="1"/>
</dbReference>
<accession>A0A3N1CYB8</accession>
<dbReference type="Proteomes" id="UP000272400">
    <property type="component" value="Unassembled WGS sequence"/>
</dbReference>
<protein>
    <submittedName>
        <fullName evidence="3">NAD(P)-dependent dehydrogenase (Short-subunit alcohol dehydrogenase family)</fullName>
    </submittedName>
</protein>
<dbReference type="RefSeq" id="WP_123665208.1">
    <property type="nucleotide sequence ID" value="NZ_RJKE01000001.1"/>
</dbReference>
<reference evidence="3 4" key="1">
    <citation type="submission" date="2018-11" db="EMBL/GenBank/DDBJ databases">
        <title>Sequencing the genomes of 1000 actinobacteria strains.</title>
        <authorList>
            <person name="Klenk H.-P."/>
        </authorList>
    </citation>
    <scope>NUCLEOTIDE SEQUENCE [LARGE SCALE GENOMIC DNA]</scope>
    <source>
        <strain evidence="3 4">DSM 44254</strain>
    </source>
</reference>